<proteinExistence type="predicted"/>
<sequence>MKNAFCKMCVTICGRFRLNEGGVAGYVNRMKAKYTANWGVQVAGMIFQTRSSISINRKL</sequence>
<comment type="caution">
    <text evidence="1">The sequence shown here is derived from an EMBL/GenBank/DDBJ whole genome shotgun (WGS) entry which is preliminary data.</text>
</comment>
<protein>
    <submittedName>
        <fullName evidence="1">Uncharacterized protein</fullName>
    </submittedName>
</protein>
<dbReference type="Proteomes" id="UP000003174">
    <property type="component" value="Unassembled WGS sequence"/>
</dbReference>
<dbReference type="Pfam" id="PF20574">
    <property type="entry name" value="DUF6783"/>
    <property type="match status" value="1"/>
</dbReference>
<dbReference type="eggNOG" id="ENOG5033NC9">
    <property type="taxonomic scope" value="Bacteria"/>
</dbReference>
<dbReference type="InterPro" id="IPR046710">
    <property type="entry name" value="DUF6783"/>
</dbReference>
<dbReference type="AlphaFoldDB" id="C0EWC8"/>
<organism evidence="1 2">
    <name type="scientific">Anaerobutyricum hallii DSM 3353</name>
    <dbReference type="NCBI Taxonomy" id="411469"/>
    <lineage>
        <taxon>Bacteria</taxon>
        <taxon>Bacillati</taxon>
        <taxon>Bacillota</taxon>
        <taxon>Clostridia</taxon>
        <taxon>Lachnospirales</taxon>
        <taxon>Lachnospiraceae</taxon>
        <taxon>Anaerobutyricum</taxon>
    </lineage>
</organism>
<evidence type="ECO:0000313" key="2">
    <source>
        <dbReference type="Proteomes" id="UP000003174"/>
    </source>
</evidence>
<reference evidence="1 2" key="1">
    <citation type="submission" date="2009-01" db="EMBL/GenBank/DDBJ databases">
        <authorList>
            <person name="Fulton L."/>
            <person name="Clifton S."/>
            <person name="Fulton B."/>
            <person name="Xu J."/>
            <person name="Minx P."/>
            <person name="Pepin K.H."/>
            <person name="Johnson M."/>
            <person name="Bhonagiri V."/>
            <person name="Nash W.E."/>
            <person name="Mardis E.R."/>
            <person name="Wilson R.K."/>
        </authorList>
    </citation>
    <scope>NUCLEOTIDE SEQUENCE [LARGE SCALE GENOMIC DNA]</scope>
    <source>
        <strain evidence="1 2">DSM 3353</strain>
    </source>
</reference>
<name>C0EWC8_9FIRM</name>
<evidence type="ECO:0000313" key="1">
    <source>
        <dbReference type="EMBL" id="EEG36404.1"/>
    </source>
</evidence>
<reference evidence="1 2" key="2">
    <citation type="submission" date="2009-02" db="EMBL/GenBank/DDBJ databases">
        <title>Draft genome sequence of Eubacterium hallii (DSM 3353).</title>
        <authorList>
            <person name="Sudarsanam P."/>
            <person name="Ley R."/>
            <person name="Guruge J."/>
            <person name="Turnbaugh P.J."/>
            <person name="Mahowald M."/>
            <person name="Liep D."/>
            <person name="Gordon J."/>
        </authorList>
    </citation>
    <scope>NUCLEOTIDE SEQUENCE [LARGE SCALE GENOMIC DNA]</scope>
    <source>
        <strain evidence="1 2">DSM 3353</strain>
    </source>
</reference>
<accession>C0EWC8</accession>
<dbReference type="EMBL" id="ACEP01000080">
    <property type="protein sequence ID" value="EEG36404.1"/>
    <property type="molecule type" value="Genomic_DNA"/>
</dbReference>
<gene>
    <name evidence="1" type="ORF">EUBHAL_01716</name>
</gene>